<dbReference type="EMBL" id="CP071793">
    <property type="protein sequence ID" value="QTD48408.1"/>
    <property type="molecule type" value="Genomic_DNA"/>
</dbReference>
<dbReference type="PANTHER" id="PTHR11575">
    <property type="entry name" value="5'-NUCLEOTIDASE-RELATED"/>
    <property type="match status" value="1"/>
</dbReference>
<dbReference type="GO" id="GO:0009166">
    <property type="term" value="P:nucleotide catabolic process"/>
    <property type="evidence" value="ECO:0007669"/>
    <property type="project" value="InterPro"/>
</dbReference>
<dbReference type="InterPro" id="IPR006179">
    <property type="entry name" value="5_nucleotidase/apyrase"/>
</dbReference>
<gene>
    <name evidence="5" type="ORF">J3U87_22745</name>
</gene>
<sequence>MLLSFDWVTSIRAMAVTACFLLLSCGPTDSAKKEDVKDDSRPRQAQAAPARAVILAINDVYRIEGAADGTLGGLARVRTLRRQLNDGGDPVLVLHAGDALAPALMSKKFNGGEQMIDVLNLLDGDGEAFDPHMVMTFGNHEFDLKTAELLDARVEQSQFTWLDTNIDWADGEAGEEVVAADHLVKTHRVEMGGLTIGLFSLTTDEAHPEYIAEFGDLSATARTTVAHLRGSGCDVVVGLTHLRVSQDQALLEELGAEGPDLIVGGHDHVAVERNVDGRWLVKADADALSARVIELERDAGTLKIKQRLVRLGAEGLDVLDPTVDERVQSWLKRFDPDGALAEPVGVTQVELNAEELTIRRYETNLGSWVADQMRDAIKGKPAQIALVNSGSLRLNDVIPPGNVTRGHLKELLPYATDLVMVSLTGADIDRALQHSVSDWNASGHFLQVSGLKFDHLVAESKAANIHYRDGDAWVPLDPAATYSVMLSGYIAGGKDGYPHFAEAKRLGEGGDLEKLLMARLKVAGKAGIAPKVMGRIQTIE</sequence>
<dbReference type="InterPro" id="IPR008334">
    <property type="entry name" value="5'-Nucleotdase_C"/>
</dbReference>
<keyword evidence="2" id="KW-0547">Nucleotide-binding</keyword>
<dbReference type="PRINTS" id="PR01607">
    <property type="entry name" value="APYRASEFAMLY"/>
</dbReference>
<comment type="similarity">
    <text evidence="2">Belongs to the 5'-nucleotidase family.</text>
</comment>
<reference evidence="5" key="1">
    <citation type="submission" date="2021-03" db="EMBL/GenBank/DDBJ databases">
        <title>Acanthopleuribacteraceae sp. M133.</title>
        <authorList>
            <person name="Wang G."/>
        </authorList>
    </citation>
    <scope>NUCLEOTIDE SEQUENCE</scope>
    <source>
        <strain evidence="5">M133</strain>
    </source>
</reference>
<evidence type="ECO:0000256" key="1">
    <source>
        <dbReference type="ARBA" id="ARBA00022729"/>
    </source>
</evidence>
<dbReference type="GO" id="GO:0016787">
    <property type="term" value="F:hydrolase activity"/>
    <property type="evidence" value="ECO:0007669"/>
    <property type="project" value="UniProtKB-KW"/>
</dbReference>
<dbReference type="KEGG" id="scor:J3U87_22745"/>
<dbReference type="PANTHER" id="PTHR11575:SF24">
    <property type="entry name" value="5'-NUCLEOTIDASE"/>
    <property type="match status" value="1"/>
</dbReference>
<dbReference type="SUPFAM" id="SSF56300">
    <property type="entry name" value="Metallo-dependent phosphatases"/>
    <property type="match status" value="1"/>
</dbReference>
<dbReference type="InterPro" id="IPR036907">
    <property type="entry name" value="5'-Nucleotdase_C_sf"/>
</dbReference>
<accession>A0A8A4TI09</accession>
<proteinExistence type="inferred from homology"/>
<evidence type="ECO:0000256" key="2">
    <source>
        <dbReference type="RuleBase" id="RU362119"/>
    </source>
</evidence>
<dbReference type="Gene3D" id="3.60.21.10">
    <property type="match status" value="1"/>
</dbReference>
<feature type="domain" description="5'-Nucleotidase C-terminal" evidence="4">
    <location>
        <begin position="344"/>
        <end position="502"/>
    </location>
</feature>
<evidence type="ECO:0000313" key="6">
    <source>
        <dbReference type="Proteomes" id="UP000663929"/>
    </source>
</evidence>
<evidence type="ECO:0000313" key="5">
    <source>
        <dbReference type="EMBL" id="QTD48408.1"/>
    </source>
</evidence>
<evidence type="ECO:0000259" key="4">
    <source>
        <dbReference type="Pfam" id="PF02872"/>
    </source>
</evidence>
<evidence type="ECO:0000259" key="3">
    <source>
        <dbReference type="Pfam" id="PF00149"/>
    </source>
</evidence>
<feature type="domain" description="Calcineurin-like phosphoesterase" evidence="3">
    <location>
        <begin position="54"/>
        <end position="269"/>
    </location>
</feature>
<dbReference type="InterPro" id="IPR029052">
    <property type="entry name" value="Metallo-depent_PP-like"/>
</dbReference>
<dbReference type="Pfam" id="PF00149">
    <property type="entry name" value="Metallophos"/>
    <property type="match status" value="1"/>
</dbReference>
<keyword evidence="6" id="KW-1185">Reference proteome</keyword>
<keyword evidence="1" id="KW-0732">Signal</keyword>
<dbReference type="SUPFAM" id="SSF55816">
    <property type="entry name" value="5'-nucleotidase (syn. UDP-sugar hydrolase), C-terminal domain"/>
    <property type="match status" value="1"/>
</dbReference>
<dbReference type="Proteomes" id="UP000663929">
    <property type="component" value="Chromosome"/>
</dbReference>
<dbReference type="Gene3D" id="3.90.780.10">
    <property type="entry name" value="5'-Nucleotidase, C-terminal domain"/>
    <property type="match status" value="1"/>
</dbReference>
<dbReference type="RefSeq" id="WP_237378060.1">
    <property type="nucleotide sequence ID" value="NZ_CP071793.1"/>
</dbReference>
<protein>
    <submittedName>
        <fullName evidence="5">5'-nucleotidase C-terminal domain-containing protein</fullName>
    </submittedName>
</protein>
<dbReference type="AlphaFoldDB" id="A0A8A4TI09"/>
<dbReference type="GO" id="GO:0000166">
    <property type="term" value="F:nucleotide binding"/>
    <property type="evidence" value="ECO:0007669"/>
    <property type="project" value="UniProtKB-KW"/>
</dbReference>
<keyword evidence="2" id="KW-0378">Hydrolase</keyword>
<dbReference type="Pfam" id="PF02872">
    <property type="entry name" value="5_nucleotid_C"/>
    <property type="match status" value="1"/>
</dbReference>
<organism evidence="5 6">
    <name type="scientific">Sulfidibacter corallicola</name>
    <dbReference type="NCBI Taxonomy" id="2818388"/>
    <lineage>
        <taxon>Bacteria</taxon>
        <taxon>Pseudomonadati</taxon>
        <taxon>Acidobacteriota</taxon>
        <taxon>Holophagae</taxon>
        <taxon>Acanthopleuribacterales</taxon>
        <taxon>Acanthopleuribacteraceae</taxon>
        <taxon>Sulfidibacter</taxon>
    </lineage>
</organism>
<dbReference type="InterPro" id="IPR004843">
    <property type="entry name" value="Calcineurin-like_PHP"/>
</dbReference>
<name>A0A8A4TI09_SULCO</name>